<dbReference type="EMBL" id="JAPFPW010000021">
    <property type="protein sequence ID" value="MCW7755065.1"/>
    <property type="molecule type" value="Genomic_DNA"/>
</dbReference>
<evidence type="ECO:0000313" key="4">
    <source>
        <dbReference type="Proteomes" id="UP001209681"/>
    </source>
</evidence>
<dbReference type="PANTHER" id="PTHR43377">
    <property type="entry name" value="BILIVERDIN REDUCTASE A"/>
    <property type="match status" value="1"/>
</dbReference>
<dbReference type="InterPro" id="IPR000683">
    <property type="entry name" value="Gfo/Idh/MocA-like_OxRdtase_N"/>
</dbReference>
<name>A0ABT3NC68_9BACT</name>
<dbReference type="Proteomes" id="UP001209681">
    <property type="component" value="Unassembled WGS sequence"/>
</dbReference>
<protein>
    <submittedName>
        <fullName evidence="3">Gfo/Idh/MocA family oxidoreductase</fullName>
    </submittedName>
</protein>
<evidence type="ECO:0000259" key="2">
    <source>
        <dbReference type="Pfam" id="PF22725"/>
    </source>
</evidence>
<keyword evidence="4" id="KW-1185">Reference proteome</keyword>
<dbReference type="SUPFAM" id="SSF51735">
    <property type="entry name" value="NAD(P)-binding Rossmann-fold domains"/>
    <property type="match status" value="1"/>
</dbReference>
<proteinExistence type="predicted"/>
<evidence type="ECO:0000259" key="1">
    <source>
        <dbReference type="Pfam" id="PF01408"/>
    </source>
</evidence>
<dbReference type="Gene3D" id="3.40.50.720">
    <property type="entry name" value="NAD(P)-binding Rossmann-like Domain"/>
    <property type="match status" value="1"/>
</dbReference>
<organism evidence="3 4">
    <name type="scientific">Desulfobotulus pelophilus</name>
    <dbReference type="NCBI Taxonomy" id="2823377"/>
    <lineage>
        <taxon>Bacteria</taxon>
        <taxon>Pseudomonadati</taxon>
        <taxon>Thermodesulfobacteriota</taxon>
        <taxon>Desulfobacteria</taxon>
        <taxon>Desulfobacterales</taxon>
        <taxon>Desulfobacteraceae</taxon>
        <taxon>Desulfobotulus</taxon>
    </lineage>
</organism>
<comment type="caution">
    <text evidence="3">The sequence shown here is derived from an EMBL/GenBank/DDBJ whole genome shotgun (WGS) entry which is preliminary data.</text>
</comment>
<dbReference type="SUPFAM" id="SSF55347">
    <property type="entry name" value="Glyceraldehyde-3-phosphate dehydrogenase-like, C-terminal domain"/>
    <property type="match status" value="1"/>
</dbReference>
<dbReference type="Pfam" id="PF22725">
    <property type="entry name" value="GFO_IDH_MocA_C3"/>
    <property type="match status" value="1"/>
</dbReference>
<feature type="domain" description="GFO/IDH/MocA-like oxidoreductase" evidence="2">
    <location>
        <begin position="128"/>
        <end position="251"/>
    </location>
</feature>
<dbReference type="PANTHER" id="PTHR43377:SF1">
    <property type="entry name" value="BILIVERDIN REDUCTASE A"/>
    <property type="match status" value="1"/>
</dbReference>
<evidence type="ECO:0000313" key="3">
    <source>
        <dbReference type="EMBL" id="MCW7755065.1"/>
    </source>
</evidence>
<reference evidence="3 4" key="1">
    <citation type="submission" date="2022-11" db="EMBL/GenBank/DDBJ databases">
        <title>Desulfobotulus tamanensis H1 sp. nov. - anaerobic, alkaliphilic, sulphate reducing bacterium isolated from terrestrial mud volcano.</title>
        <authorList>
            <person name="Frolova A."/>
            <person name="Merkel A.Y."/>
            <person name="Slobodkin A.I."/>
        </authorList>
    </citation>
    <scope>NUCLEOTIDE SEQUENCE [LARGE SCALE GENOMIC DNA]</scope>
    <source>
        <strain evidence="3 4">H1</strain>
    </source>
</reference>
<dbReference type="InterPro" id="IPR036291">
    <property type="entry name" value="NAD(P)-bd_dom_sf"/>
</dbReference>
<dbReference type="InterPro" id="IPR055170">
    <property type="entry name" value="GFO_IDH_MocA-like_dom"/>
</dbReference>
<accession>A0ABT3NC68</accession>
<dbReference type="Gene3D" id="3.30.360.10">
    <property type="entry name" value="Dihydrodipicolinate Reductase, domain 2"/>
    <property type="match status" value="1"/>
</dbReference>
<dbReference type="Pfam" id="PF01408">
    <property type="entry name" value="GFO_IDH_MocA"/>
    <property type="match status" value="1"/>
</dbReference>
<dbReference type="InterPro" id="IPR051450">
    <property type="entry name" value="Gfo/Idh/MocA_Oxidoreductases"/>
</dbReference>
<sequence length="340" mass="37870">MLKAGVVGIGKMGLSHCAILRAHSDIGSLAVCDTSGFLLSGIKKYTDFSCYTDYKKMIKENKLDCLFISTPSKFHKEIILFALQNNINVFCEKPLTLSHEDSEEVSELAEARGLVTQVGYHNKFIGTFQAVKRFLDAALIGDVYHINGSAYGPVVINEEGETWRSDPKEGGGCLLDYAAHVVDLMIYMVDMPEKVSGTILKKVYSKKVEDAVYSNLFYANGMTGQLSVNWSEETYRKMTTKIEILGKRGKIVSDAQECQVYLKDQSPCGKFEKGWNSFWITDQTEPVWFNLRGEEYSAQIDCFVKRVVEKNSAGVNSFKNSLKTDKVISMLQNDGAGGKA</sequence>
<feature type="domain" description="Gfo/Idh/MocA-like oxidoreductase N-terminal" evidence="1">
    <location>
        <begin position="3"/>
        <end position="120"/>
    </location>
</feature>
<dbReference type="RefSeq" id="WP_265425980.1">
    <property type="nucleotide sequence ID" value="NZ_JAPFPW010000021.1"/>
</dbReference>
<gene>
    <name evidence="3" type="ORF">OOT00_13835</name>
</gene>